<name>A0A8H4LCS4_9HYPO</name>
<evidence type="ECO:0000313" key="5">
    <source>
        <dbReference type="Proteomes" id="UP000554235"/>
    </source>
</evidence>
<dbReference type="InterPro" id="IPR056125">
    <property type="entry name" value="DUF7708"/>
</dbReference>
<gene>
    <name evidence="4" type="ORF">FALBO_7256</name>
</gene>
<sequence length="487" mass="55557">MAVQERIPPESPAYRLSSALAEDEPSLRSLADPWSSFFRPATLAESRQNAITAVIASESEKLRETWVKFQESRDPADRLDLDTTSPTMEGIMKLVSQGFQHWNDKRQEGRQGTVSKKFHRFCNSVDSHKSLMKVLPESHEYFSLFMGSVTAVVQASVNHETIVENFAKALDDITTLIEECHRDLTIFPHDEMMSLVVDLYTCIFQFLRRCFEWLMKPRHKRAVDSFNEKLAELLQKDMLEVKEKARRIRLHATQSGLADGRITRHHVEGMNEEIRLLREDNERMASRVDEMRDSCRQLAQLIQNKLLLPQATDFLDDQSLSIETQQRRVAWYSRPSSILSIEDVTNEGSVHAETTLEKAYRALDMSFDKQRVKLTAEGFLAGEVSPQMLQSLINWLEDEAGPSTFIWLQGPTTWAEDHENPMSMLAARLIEMSGEINLRNGQPMPLISYFCSISRQSPREGNPSREAEGAYQFKEARGGGLPQSTGA</sequence>
<dbReference type="AlphaFoldDB" id="A0A8H4LCS4"/>
<organism evidence="4 5">
    <name type="scientific">Fusarium albosuccineum</name>
    <dbReference type="NCBI Taxonomy" id="1237068"/>
    <lineage>
        <taxon>Eukaryota</taxon>
        <taxon>Fungi</taxon>
        <taxon>Dikarya</taxon>
        <taxon>Ascomycota</taxon>
        <taxon>Pezizomycotina</taxon>
        <taxon>Sordariomycetes</taxon>
        <taxon>Hypocreomycetidae</taxon>
        <taxon>Hypocreales</taxon>
        <taxon>Nectriaceae</taxon>
        <taxon>Fusarium</taxon>
        <taxon>Fusarium decemcellulare species complex</taxon>
    </lineage>
</organism>
<keyword evidence="4" id="KW-0378">Hydrolase</keyword>
<accession>A0A8H4LCS4</accession>
<evidence type="ECO:0000259" key="3">
    <source>
        <dbReference type="Pfam" id="PF24809"/>
    </source>
</evidence>
<dbReference type="OrthoDB" id="4840035at2759"/>
<feature type="domain" description="DUF7708" evidence="3">
    <location>
        <begin position="118"/>
        <end position="254"/>
    </location>
</feature>
<dbReference type="GO" id="GO:0016787">
    <property type="term" value="F:hydrolase activity"/>
    <property type="evidence" value="ECO:0007669"/>
    <property type="project" value="UniProtKB-KW"/>
</dbReference>
<feature type="coiled-coil region" evidence="1">
    <location>
        <begin position="267"/>
        <end position="294"/>
    </location>
</feature>
<proteinExistence type="predicted"/>
<comment type="caution">
    <text evidence="4">The sequence shown here is derived from an EMBL/GenBank/DDBJ whole genome shotgun (WGS) entry which is preliminary data.</text>
</comment>
<keyword evidence="1" id="KW-0175">Coiled coil</keyword>
<keyword evidence="5" id="KW-1185">Reference proteome</keyword>
<dbReference type="EMBL" id="JAADYS010000960">
    <property type="protein sequence ID" value="KAF4465890.1"/>
    <property type="molecule type" value="Genomic_DNA"/>
</dbReference>
<reference evidence="4 5" key="1">
    <citation type="submission" date="2020-01" db="EMBL/GenBank/DDBJ databases">
        <title>Identification and distribution of gene clusters putatively required for synthesis of sphingolipid metabolism inhibitors in phylogenetically diverse species of the filamentous fungus Fusarium.</title>
        <authorList>
            <person name="Kim H.-S."/>
            <person name="Busman M."/>
            <person name="Brown D.W."/>
            <person name="Divon H."/>
            <person name="Uhlig S."/>
            <person name="Proctor R.H."/>
        </authorList>
    </citation>
    <scope>NUCLEOTIDE SEQUENCE [LARGE SCALE GENOMIC DNA]</scope>
    <source>
        <strain evidence="4 5">NRRL 20459</strain>
    </source>
</reference>
<feature type="region of interest" description="Disordered" evidence="2">
    <location>
        <begin position="455"/>
        <end position="487"/>
    </location>
</feature>
<dbReference type="Pfam" id="PF24809">
    <property type="entry name" value="DUF7708"/>
    <property type="match status" value="1"/>
</dbReference>
<evidence type="ECO:0000256" key="1">
    <source>
        <dbReference type="SAM" id="Coils"/>
    </source>
</evidence>
<dbReference type="Proteomes" id="UP000554235">
    <property type="component" value="Unassembled WGS sequence"/>
</dbReference>
<evidence type="ECO:0000313" key="4">
    <source>
        <dbReference type="EMBL" id="KAF4465890.1"/>
    </source>
</evidence>
<protein>
    <submittedName>
        <fullName evidence="4">Carboxylic ester hydrolase</fullName>
    </submittedName>
</protein>
<evidence type="ECO:0000256" key="2">
    <source>
        <dbReference type="SAM" id="MobiDB-lite"/>
    </source>
</evidence>